<proteinExistence type="inferred from homology"/>
<dbReference type="Gene3D" id="3.40.640.10">
    <property type="entry name" value="Type I PLP-dependent aspartate aminotransferase-like (Major domain)"/>
    <property type="match status" value="1"/>
</dbReference>
<feature type="region of interest" description="Disordered" evidence="3">
    <location>
        <begin position="1"/>
        <end position="20"/>
    </location>
</feature>
<evidence type="ECO:0000256" key="2">
    <source>
        <dbReference type="RuleBase" id="RU004508"/>
    </source>
</evidence>
<comment type="similarity">
    <text evidence="1 2">Belongs to the DegT/DnrJ/EryC1 family.</text>
</comment>
<dbReference type="RefSeq" id="WP_210206424.1">
    <property type="nucleotide sequence ID" value="NZ_JAHBRY010000001.1"/>
</dbReference>
<dbReference type="InterPro" id="IPR015421">
    <property type="entry name" value="PyrdxlP-dep_Trfase_major"/>
</dbReference>
<dbReference type="GO" id="GO:0008483">
    <property type="term" value="F:transaminase activity"/>
    <property type="evidence" value="ECO:0007669"/>
    <property type="project" value="TreeGrafter"/>
</dbReference>
<dbReference type="AlphaFoldDB" id="A0A2V3U9V9"/>
<dbReference type="PANTHER" id="PTHR30244">
    <property type="entry name" value="TRANSAMINASE"/>
    <property type="match status" value="1"/>
</dbReference>
<protein>
    <submittedName>
        <fullName evidence="4">dTDP-4-amino-4,6-dideoxygalactose transaminase</fullName>
    </submittedName>
</protein>
<dbReference type="SUPFAM" id="SSF53383">
    <property type="entry name" value="PLP-dependent transferases"/>
    <property type="match status" value="1"/>
</dbReference>
<dbReference type="Proteomes" id="UP000248021">
    <property type="component" value="Unassembled WGS sequence"/>
</dbReference>
<keyword evidence="5" id="KW-1185">Reference proteome</keyword>
<reference evidence="4 5" key="1">
    <citation type="submission" date="2018-05" db="EMBL/GenBank/DDBJ databases">
        <title>Genomic Encyclopedia of Type Strains, Phase IV (KMG-IV): sequencing the most valuable type-strain genomes for metagenomic binning, comparative biology and taxonomic classification.</title>
        <authorList>
            <person name="Goeker M."/>
        </authorList>
    </citation>
    <scope>NUCLEOTIDE SEQUENCE [LARGE SCALE GENOMIC DNA]</scope>
    <source>
        <strain evidence="4 5">DSM 6462</strain>
    </source>
</reference>
<name>A0A2V3U9V9_9HYPH</name>
<dbReference type="EMBL" id="QJJK01000004">
    <property type="protein sequence ID" value="PXW60190.1"/>
    <property type="molecule type" value="Genomic_DNA"/>
</dbReference>
<dbReference type="Pfam" id="PF01041">
    <property type="entry name" value="DegT_DnrJ_EryC1"/>
    <property type="match status" value="1"/>
</dbReference>
<dbReference type="GO" id="GO:0000271">
    <property type="term" value="P:polysaccharide biosynthetic process"/>
    <property type="evidence" value="ECO:0007669"/>
    <property type="project" value="TreeGrafter"/>
</dbReference>
<dbReference type="InterPro" id="IPR000653">
    <property type="entry name" value="DegT/StrS_aminotransferase"/>
</dbReference>
<dbReference type="GO" id="GO:0030170">
    <property type="term" value="F:pyridoxal phosphate binding"/>
    <property type="evidence" value="ECO:0007669"/>
    <property type="project" value="TreeGrafter"/>
</dbReference>
<sequence>MTNSNDGQPDAASAHPAPLPFTVTFDPRDEAEVLARWQGVLRSQRWSDGEQTREFESLWAHMCGREAVAFDNWAGGALAAFDFIGVEGATVLSPSNTFLATPRSAQKSGAHVIFYDCNREDLCGAAGDFIAKAEQHRPKAAWIVHVGGHIAFDIEHIAAYCREKGIWLIEDCAHAHGAHWNGRRAGSFGDAGIYSFYPTKTISTGEGGMLVTANPDLARHARSYRDYGRGSHYRIKGLNHRIHEFTAALGVVQTKRLDEIVAWKSAYAHRVLDPRYANRVHLPDGMVSGYYKYIVFEPLERSTGKVYEDPCHEIMKSGDILPNTEWIAKNHWCVPLYYPREGC</sequence>
<accession>A0A2V3U9V9</accession>
<organism evidence="4 5">
    <name type="scientific">Chelatococcus asaccharovorans</name>
    <dbReference type="NCBI Taxonomy" id="28210"/>
    <lineage>
        <taxon>Bacteria</taxon>
        <taxon>Pseudomonadati</taxon>
        <taxon>Pseudomonadota</taxon>
        <taxon>Alphaproteobacteria</taxon>
        <taxon>Hyphomicrobiales</taxon>
        <taxon>Chelatococcaceae</taxon>
        <taxon>Chelatococcus</taxon>
    </lineage>
</organism>
<dbReference type="PANTHER" id="PTHR30244:SF34">
    <property type="entry name" value="DTDP-4-AMINO-4,6-DIDEOXYGALACTOSE TRANSAMINASE"/>
    <property type="match status" value="1"/>
</dbReference>
<evidence type="ECO:0000256" key="3">
    <source>
        <dbReference type="SAM" id="MobiDB-lite"/>
    </source>
</evidence>
<dbReference type="InterPro" id="IPR015424">
    <property type="entry name" value="PyrdxlP-dep_Trfase"/>
</dbReference>
<evidence type="ECO:0000256" key="1">
    <source>
        <dbReference type="ARBA" id="ARBA00037999"/>
    </source>
</evidence>
<evidence type="ECO:0000313" key="4">
    <source>
        <dbReference type="EMBL" id="PXW60190.1"/>
    </source>
</evidence>
<keyword evidence="2" id="KW-0663">Pyridoxal phosphate</keyword>
<evidence type="ECO:0000313" key="5">
    <source>
        <dbReference type="Proteomes" id="UP000248021"/>
    </source>
</evidence>
<comment type="caution">
    <text evidence="4">The sequence shown here is derived from an EMBL/GenBank/DDBJ whole genome shotgun (WGS) entry which is preliminary data.</text>
</comment>
<gene>
    <name evidence="4" type="ORF">C7450_104242</name>
</gene>